<dbReference type="RefSeq" id="WP_119754253.1">
    <property type="nucleotide sequence ID" value="NZ_CP032382.1"/>
</dbReference>
<comment type="similarity">
    <text evidence="1">Belongs to the sigma-70 factor family. ECF subfamily.</text>
</comment>
<dbReference type="InterPro" id="IPR014284">
    <property type="entry name" value="RNA_pol_sigma-70_dom"/>
</dbReference>
<evidence type="ECO:0000313" key="7">
    <source>
        <dbReference type="EMBL" id="AYB30959.1"/>
    </source>
</evidence>
<dbReference type="InterPro" id="IPR039425">
    <property type="entry name" value="RNA_pol_sigma-70-like"/>
</dbReference>
<dbReference type="InterPro" id="IPR007627">
    <property type="entry name" value="RNA_pol_sigma70_r2"/>
</dbReference>
<keyword evidence="4" id="KW-0804">Transcription</keyword>
<dbReference type="EMBL" id="CP032382">
    <property type="protein sequence ID" value="AYB30959.1"/>
    <property type="molecule type" value="Genomic_DNA"/>
</dbReference>
<dbReference type="Proteomes" id="UP000266183">
    <property type="component" value="Chromosome"/>
</dbReference>
<evidence type="ECO:0000256" key="4">
    <source>
        <dbReference type="ARBA" id="ARBA00023163"/>
    </source>
</evidence>
<dbReference type="NCBIfam" id="TIGR02937">
    <property type="entry name" value="sigma70-ECF"/>
    <property type="match status" value="1"/>
</dbReference>
<dbReference type="InterPro" id="IPR014327">
    <property type="entry name" value="RNA_pol_sigma70_bacteroid"/>
</dbReference>
<dbReference type="GO" id="GO:0006352">
    <property type="term" value="P:DNA-templated transcription initiation"/>
    <property type="evidence" value="ECO:0007669"/>
    <property type="project" value="InterPro"/>
</dbReference>
<feature type="domain" description="RNA polymerase sigma-70 region 2" evidence="5">
    <location>
        <begin position="20"/>
        <end position="85"/>
    </location>
</feature>
<dbReference type="Gene3D" id="1.10.10.10">
    <property type="entry name" value="Winged helix-like DNA-binding domain superfamily/Winged helix DNA-binding domain"/>
    <property type="match status" value="1"/>
</dbReference>
<dbReference type="SUPFAM" id="SSF88659">
    <property type="entry name" value="Sigma3 and sigma4 domains of RNA polymerase sigma factors"/>
    <property type="match status" value="1"/>
</dbReference>
<dbReference type="NCBIfam" id="TIGR02985">
    <property type="entry name" value="Sig70_bacteroi1"/>
    <property type="match status" value="1"/>
</dbReference>
<dbReference type="KEGG" id="chk:D4L85_10375"/>
<keyword evidence="2" id="KW-0805">Transcription regulation</keyword>
<organism evidence="7 8">
    <name type="scientific">Chryseolinea soli</name>
    <dbReference type="NCBI Taxonomy" id="2321403"/>
    <lineage>
        <taxon>Bacteria</taxon>
        <taxon>Pseudomonadati</taxon>
        <taxon>Bacteroidota</taxon>
        <taxon>Cytophagia</taxon>
        <taxon>Cytophagales</taxon>
        <taxon>Fulvivirgaceae</taxon>
        <taxon>Chryseolinea</taxon>
    </lineage>
</organism>
<reference evidence="8" key="1">
    <citation type="submission" date="2018-09" db="EMBL/GenBank/DDBJ databases">
        <title>Chryseolinea sp. KIS68-18 isolated from soil.</title>
        <authorList>
            <person name="Weon H.-Y."/>
            <person name="Kwon S.-W."/>
            <person name="Lee S.A."/>
        </authorList>
    </citation>
    <scope>NUCLEOTIDE SEQUENCE [LARGE SCALE GENOMIC DNA]</scope>
    <source>
        <strain evidence="8">KIS68-18</strain>
    </source>
</reference>
<dbReference type="AlphaFoldDB" id="A0A385SIA8"/>
<dbReference type="InterPro" id="IPR013324">
    <property type="entry name" value="RNA_pol_sigma_r3/r4-like"/>
</dbReference>
<keyword evidence="3" id="KW-0731">Sigma factor</keyword>
<evidence type="ECO:0000259" key="5">
    <source>
        <dbReference type="Pfam" id="PF04542"/>
    </source>
</evidence>
<dbReference type="GO" id="GO:0016987">
    <property type="term" value="F:sigma factor activity"/>
    <property type="evidence" value="ECO:0007669"/>
    <property type="project" value="UniProtKB-KW"/>
</dbReference>
<dbReference type="CDD" id="cd06171">
    <property type="entry name" value="Sigma70_r4"/>
    <property type="match status" value="1"/>
</dbReference>
<evidence type="ECO:0000256" key="3">
    <source>
        <dbReference type="ARBA" id="ARBA00023082"/>
    </source>
</evidence>
<dbReference type="InterPro" id="IPR013325">
    <property type="entry name" value="RNA_pol_sigma_r2"/>
</dbReference>
<keyword evidence="8" id="KW-1185">Reference proteome</keyword>
<dbReference type="OrthoDB" id="1524077at2"/>
<dbReference type="SUPFAM" id="SSF88946">
    <property type="entry name" value="Sigma2 domain of RNA polymerase sigma factors"/>
    <property type="match status" value="1"/>
</dbReference>
<evidence type="ECO:0000313" key="8">
    <source>
        <dbReference type="Proteomes" id="UP000266183"/>
    </source>
</evidence>
<proteinExistence type="inferred from homology"/>
<feature type="domain" description="RNA polymerase sigma factor 70 region 4 type 2" evidence="6">
    <location>
        <begin position="124"/>
        <end position="174"/>
    </location>
</feature>
<dbReference type="GO" id="GO:0003677">
    <property type="term" value="F:DNA binding"/>
    <property type="evidence" value="ECO:0007669"/>
    <property type="project" value="InterPro"/>
</dbReference>
<gene>
    <name evidence="7" type="ORF">D4L85_10375</name>
</gene>
<dbReference type="InterPro" id="IPR036388">
    <property type="entry name" value="WH-like_DNA-bd_sf"/>
</dbReference>
<accession>A0A385SIA8</accession>
<protein>
    <submittedName>
        <fullName evidence="7">RNA polymerase sigma-70 factor</fullName>
    </submittedName>
</protein>
<evidence type="ECO:0000259" key="6">
    <source>
        <dbReference type="Pfam" id="PF08281"/>
    </source>
</evidence>
<dbReference type="Gene3D" id="1.10.1740.10">
    <property type="match status" value="1"/>
</dbReference>
<evidence type="ECO:0000256" key="2">
    <source>
        <dbReference type="ARBA" id="ARBA00023015"/>
    </source>
</evidence>
<dbReference type="Pfam" id="PF04542">
    <property type="entry name" value="Sigma70_r2"/>
    <property type="match status" value="1"/>
</dbReference>
<dbReference type="InterPro" id="IPR013249">
    <property type="entry name" value="RNA_pol_sigma70_r4_t2"/>
</dbReference>
<dbReference type="Pfam" id="PF08281">
    <property type="entry name" value="Sigma70_r4_2"/>
    <property type="match status" value="1"/>
</dbReference>
<evidence type="ECO:0000256" key="1">
    <source>
        <dbReference type="ARBA" id="ARBA00010641"/>
    </source>
</evidence>
<dbReference type="PANTHER" id="PTHR43133:SF46">
    <property type="entry name" value="RNA POLYMERASE SIGMA-70 FACTOR ECF SUBFAMILY"/>
    <property type="match status" value="1"/>
</dbReference>
<dbReference type="PANTHER" id="PTHR43133">
    <property type="entry name" value="RNA POLYMERASE ECF-TYPE SIGMA FACTO"/>
    <property type="match status" value="1"/>
</dbReference>
<name>A0A385SIA8_9BACT</name>
<sequence length="193" mass="22852">MSEGNKIHPFKIDLAAFTCLFRDHYPNLSAYACLFVDEEAAEDIVQEVFVYVWENKENISIHTSIKAYLFKATYTRCLNYINRQKMLSINHRHIENDLRAYQLSFFDPDKNETIRKLYMDDLRNEIDRAIESLPQKCREVFTLSYIKDMPNKEISQLLEISESTVEKHINHALKVLRQLLHAKLTLFFLAFLI</sequence>